<evidence type="ECO:0000313" key="6">
    <source>
        <dbReference type="Proteomes" id="UP000575241"/>
    </source>
</evidence>
<dbReference type="GO" id="GO:0003677">
    <property type="term" value="F:DNA binding"/>
    <property type="evidence" value="ECO:0007669"/>
    <property type="project" value="UniProtKB-KW"/>
</dbReference>
<feature type="domain" description="HTH gntR-type" evidence="4">
    <location>
        <begin position="37"/>
        <end position="105"/>
    </location>
</feature>
<dbReference type="PRINTS" id="PR00035">
    <property type="entry name" value="HTHGNTR"/>
</dbReference>
<dbReference type="AlphaFoldDB" id="A0A7W7NTU2"/>
<evidence type="ECO:0000259" key="4">
    <source>
        <dbReference type="PROSITE" id="PS50949"/>
    </source>
</evidence>
<dbReference type="PROSITE" id="PS50949">
    <property type="entry name" value="HTH_GNTR"/>
    <property type="match status" value="1"/>
</dbReference>
<dbReference type="InterPro" id="IPR036390">
    <property type="entry name" value="WH_DNA-bd_sf"/>
</dbReference>
<evidence type="ECO:0000256" key="1">
    <source>
        <dbReference type="ARBA" id="ARBA00023015"/>
    </source>
</evidence>
<dbReference type="GO" id="GO:0003700">
    <property type="term" value="F:DNA-binding transcription factor activity"/>
    <property type="evidence" value="ECO:0007669"/>
    <property type="project" value="InterPro"/>
</dbReference>
<protein>
    <submittedName>
        <fullName evidence="5">GntR family transcriptional regulator</fullName>
    </submittedName>
</protein>
<dbReference type="InterPro" id="IPR028978">
    <property type="entry name" value="Chorismate_lyase_/UTRA_dom_sf"/>
</dbReference>
<reference evidence="5 6" key="1">
    <citation type="submission" date="2020-08" db="EMBL/GenBank/DDBJ databases">
        <title>Functional genomics of gut bacteria from endangered species of beetles.</title>
        <authorList>
            <person name="Carlos-Shanley C."/>
        </authorList>
    </citation>
    <scope>NUCLEOTIDE SEQUENCE [LARGE SCALE GENOMIC DNA]</scope>
    <source>
        <strain evidence="5 6">S00224</strain>
    </source>
</reference>
<organism evidence="5 6">
    <name type="scientific">Sphingomonas kyeonggiensis</name>
    <dbReference type="NCBI Taxonomy" id="1268553"/>
    <lineage>
        <taxon>Bacteria</taxon>
        <taxon>Pseudomonadati</taxon>
        <taxon>Pseudomonadota</taxon>
        <taxon>Alphaproteobacteria</taxon>
        <taxon>Sphingomonadales</taxon>
        <taxon>Sphingomonadaceae</taxon>
        <taxon>Sphingomonas</taxon>
    </lineage>
</organism>
<dbReference type="GO" id="GO:0045892">
    <property type="term" value="P:negative regulation of DNA-templated transcription"/>
    <property type="evidence" value="ECO:0007669"/>
    <property type="project" value="TreeGrafter"/>
</dbReference>
<dbReference type="InterPro" id="IPR050679">
    <property type="entry name" value="Bact_HTH_transcr_reg"/>
</dbReference>
<dbReference type="PANTHER" id="PTHR44846:SF1">
    <property type="entry name" value="MANNOSYL-D-GLYCERATE TRANSPORT_METABOLISM SYSTEM REPRESSOR MNGR-RELATED"/>
    <property type="match status" value="1"/>
</dbReference>
<dbReference type="SUPFAM" id="SSF46785">
    <property type="entry name" value="Winged helix' DNA-binding domain"/>
    <property type="match status" value="1"/>
</dbReference>
<proteinExistence type="predicted"/>
<dbReference type="Pfam" id="PF00392">
    <property type="entry name" value="GntR"/>
    <property type="match status" value="1"/>
</dbReference>
<dbReference type="SMART" id="SM00345">
    <property type="entry name" value="HTH_GNTR"/>
    <property type="match status" value="1"/>
</dbReference>
<keyword evidence="3" id="KW-0804">Transcription</keyword>
<sequence length="271" mass="29640">MTASIPLLGPQPRAVLAPAAAEYAEASLGMLVLRDRKPLYAQFARLLRRAIAEGRLKPGATLPPERDLAAEYCVSRITIRKAFAELAEDGLLTRRQGAGTTVTRRIEQNFSRISSFSEEVAARRQLARSSWILRAEGTVTPAEAMHLNLSPGAPVLRFHRIRIADDAPMALEFSTVPSFCLDGIHEVSGSLYAALARTDHRPVRALQRLRAVPFTAAQARLLDVDAGTPGLLIERCGFLGDGRPVEYTQSYYRGDAYDFVAELTDLPSVPA</sequence>
<dbReference type="SUPFAM" id="SSF64288">
    <property type="entry name" value="Chorismate lyase-like"/>
    <property type="match status" value="1"/>
</dbReference>
<dbReference type="Pfam" id="PF07702">
    <property type="entry name" value="UTRA"/>
    <property type="match status" value="1"/>
</dbReference>
<dbReference type="SMART" id="SM00866">
    <property type="entry name" value="UTRA"/>
    <property type="match status" value="1"/>
</dbReference>
<dbReference type="EMBL" id="JACHLN010000003">
    <property type="protein sequence ID" value="MBB4840332.1"/>
    <property type="molecule type" value="Genomic_DNA"/>
</dbReference>
<dbReference type="CDD" id="cd07377">
    <property type="entry name" value="WHTH_GntR"/>
    <property type="match status" value="1"/>
</dbReference>
<keyword evidence="1" id="KW-0805">Transcription regulation</keyword>
<name>A0A7W7NTU2_9SPHN</name>
<dbReference type="InterPro" id="IPR011663">
    <property type="entry name" value="UTRA"/>
</dbReference>
<dbReference type="Gene3D" id="1.10.10.10">
    <property type="entry name" value="Winged helix-like DNA-binding domain superfamily/Winged helix DNA-binding domain"/>
    <property type="match status" value="1"/>
</dbReference>
<dbReference type="PANTHER" id="PTHR44846">
    <property type="entry name" value="MANNOSYL-D-GLYCERATE TRANSPORT/METABOLISM SYSTEM REPRESSOR MNGR-RELATED"/>
    <property type="match status" value="1"/>
</dbReference>
<accession>A0A7W7NTU2</accession>
<dbReference type="Gene3D" id="3.40.1410.10">
    <property type="entry name" value="Chorismate lyase-like"/>
    <property type="match status" value="1"/>
</dbReference>
<comment type="caution">
    <text evidence="5">The sequence shown here is derived from an EMBL/GenBank/DDBJ whole genome shotgun (WGS) entry which is preliminary data.</text>
</comment>
<dbReference type="InterPro" id="IPR036388">
    <property type="entry name" value="WH-like_DNA-bd_sf"/>
</dbReference>
<evidence type="ECO:0000256" key="3">
    <source>
        <dbReference type="ARBA" id="ARBA00023163"/>
    </source>
</evidence>
<gene>
    <name evidence="5" type="ORF">HNP52_003424</name>
</gene>
<evidence type="ECO:0000256" key="2">
    <source>
        <dbReference type="ARBA" id="ARBA00023125"/>
    </source>
</evidence>
<evidence type="ECO:0000313" key="5">
    <source>
        <dbReference type="EMBL" id="MBB4840332.1"/>
    </source>
</evidence>
<dbReference type="InterPro" id="IPR000524">
    <property type="entry name" value="Tscrpt_reg_HTH_GntR"/>
</dbReference>
<keyword evidence="2" id="KW-0238">DNA-binding</keyword>
<dbReference type="Proteomes" id="UP000575241">
    <property type="component" value="Unassembled WGS sequence"/>
</dbReference>
<keyword evidence="6" id="KW-1185">Reference proteome</keyword>